<dbReference type="Gene3D" id="3.40.50.300">
    <property type="entry name" value="P-loop containing nucleotide triphosphate hydrolases"/>
    <property type="match status" value="1"/>
</dbReference>
<sequence>MKRKRLVLLSEWANQRGISYTTAYRMAKRGEIPTEQVGRFSFVVEEVEVPEGKGVALTFFTHAGGAGKTSLARDLGYELASRGYKVLLIDMDPQANLTDWLGFTEVEPEETALFLYEKGILPEPKGVMPNLYLIPAEVSLAKAEVVLSREPHTAFALRGALEELRGEYDFIFVDSLPSLGTLAASAALSGDGLVVPVELSRKGVQALTVVLEAASGYANALRKMRVWQGPSFVRLFVPNHMESAGRAREAHEVLEEIAEKWRVPIAPPLARRPAAYREAQARNVPVQLTEYSEVREELKGVAEKLLEVVLPVQEVAK</sequence>
<dbReference type="Pfam" id="PF13614">
    <property type="entry name" value="AAA_31"/>
    <property type="match status" value="1"/>
</dbReference>
<keyword evidence="3" id="KW-1185">Reference proteome</keyword>
<dbReference type="Proteomes" id="UP000030364">
    <property type="component" value="Unassembled WGS sequence"/>
</dbReference>
<protein>
    <recommendedName>
        <fullName evidence="1">AAA domain-containing protein</fullName>
    </recommendedName>
</protein>
<dbReference type="SUPFAM" id="SSF52540">
    <property type="entry name" value="P-loop containing nucleoside triphosphate hydrolases"/>
    <property type="match status" value="1"/>
</dbReference>
<reference evidence="2 3" key="1">
    <citation type="journal article" date="2015" name="Genome Announc.">
        <title>Draft Genome Sequence of the Thermophile Thermus filiformis ATCC 43280, Producer of Carotenoid-(Di)glucoside-Branched Fatty Acid (Di)esters and Source of Hyperthermostable Enzymes of Biotechnological Interest.</title>
        <authorList>
            <person name="Mandelli F."/>
            <person name="Oliveira Ramires B."/>
            <person name="Couger M.B."/>
            <person name="Paixao D.A."/>
            <person name="Camilo C.M."/>
            <person name="Polikarpov I."/>
            <person name="Prade R."/>
            <person name="Riano-Pachon D.M."/>
            <person name="Squina F.M."/>
        </authorList>
    </citation>
    <scope>NUCLEOTIDE SEQUENCE [LARGE SCALE GENOMIC DNA]</scope>
    <source>
        <strain evidence="2 3">ATCC 43280</strain>
    </source>
</reference>
<evidence type="ECO:0000259" key="1">
    <source>
        <dbReference type="Pfam" id="PF13614"/>
    </source>
</evidence>
<dbReference type="EMBL" id="JPSL02000034">
    <property type="protein sequence ID" value="KGQ21541.1"/>
    <property type="molecule type" value="Genomic_DNA"/>
</dbReference>
<feature type="domain" description="AAA" evidence="1">
    <location>
        <begin position="59"/>
        <end position="212"/>
    </location>
</feature>
<accession>A0A0A2WMX4</accession>
<dbReference type="InterPro" id="IPR027417">
    <property type="entry name" value="P-loop_NTPase"/>
</dbReference>
<dbReference type="PATRIC" id="fig|276.5.peg.1658"/>
<evidence type="ECO:0000313" key="3">
    <source>
        <dbReference type="Proteomes" id="UP000030364"/>
    </source>
</evidence>
<dbReference type="OrthoDB" id="69313at2"/>
<proteinExistence type="predicted"/>
<dbReference type="STRING" id="276.THFILI_01025"/>
<gene>
    <name evidence="2" type="ORF">THFILI_01025</name>
</gene>
<comment type="caution">
    <text evidence="2">The sequence shown here is derived from an EMBL/GenBank/DDBJ whole genome shotgun (WGS) entry which is preliminary data.</text>
</comment>
<organism evidence="2 3">
    <name type="scientific">Thermus filiformis</name>
    <dbReference type="NCBI Taxonomy" id="276"/>
    <lineage>
        <taxon>Bacteria</taxon>
        <taxon>Thermotogati</taxon>
        <taxon>Deinococcota</taxon>
        <taxon>Deinococci</taxon>
        <taxon>Thermales</taxon>
        <taxon>Thermaceae</taxon>
        <taxon>Thermus</taxon>
    </lineage>
</organism>
<evidence type="ECO:0000313" key="2">
    <source>
        <dbReference type="EMBL" id="KGQ21541.1"/>
    </source>
</evidence>
<dbReference type="AlphaFoldDB" id="A0A0A2WMX4"/>
<dbReference type="CDD" id="cd02042">
    <property type="entry name" value="ParAB_family"/>
    <property type="match status" value="1"/>
</dbReference>
<name>A0A0A2WMX4_THEFI</name>
<dbReference type="InterPro" id="IPR025669">
    <property type="entry name" value="AAA_dom"/>
</dbReference>
<dbReference type="InterPro" id="IPR050678">
    <property type="entry name" value="DNA_Partitioning_ATPase"/>
</dbReference>
<dbReference type="RefSeq" id="WP_038065603.1">
    <property type="nucleotide sequence ID" value="NZ_JPSL02000034.1"/>
</dbReference>
<dbReference type="PANTHER" id="PTHR13696:SF52">
    <property type="entry name" value="PARA FAMILY PROTEIN CT_582"/>
    <property type="match status" value="1"/>
</dbReference>
<dbReference type="PANTHER" id="PTHR13696">
    <property type="entry name" value="P-LOOP CONTAINING NUCLEOSIDE TRIPHOSPHATE HYDROLASE"/>
    <property type="match status" value="1"/>
</dbReference>